<name>A0A928TVY6_UNCKA</name>
<proteinExistence type="inferred from homology"/>
<feature type="domain" description="dUTPase-like" evidence="6">
    <location>
        <begin position="12"/>
        <end position="141"/>
    </location>
</feature>
<evidence type="ECO:0000256" key="3">
    <source>
        <dbReference type="ARBA" id="ARBA00022801"/>
    </source>
</evidence>
<gene>
    <name evidence="7" type="ORF">HS096_03350</name>
</gene>
<dbReference type="EMBL" id="JABTTY010000001">
    <property type="protein sequence ID" value="MBE7525395.1"/>
    <property type="molecule type" value="Genomic_DNA"/>
</dbReference>
<comment type="similarity">
    <text evidence="1">Belongs to the dUTPase family.</text>
</comment>
<dbReference type="InterPro" id="IPR008181">
    <property type="entry name" value="dUTPase"/>
</dbReference>
<dbReference type="GO" id="GO:0004170">
    <property type="term" value="F:dUTP diphosphatase activity"/>
    <property type="evidence" value="ECO:0007669"/>
    <property type="project" value="UniProtKB-EC"/>
</dbReference>
<evidence type="ECO:0000256" key="2">
    <source>
        <dbReference type="ARBA" id="ARBA00012379"/>
    </source>
</evidence>
<dbReference type="GO" id="GO:0046081">
    <property type="term" value="P:dUTP catabolic process"/>
    <property type="evidence" value="ECO:0007669"/>
    <property type="project" value="InterPro"/>
</dbReference>
<dbReference type="InterPro" id="IPR029054">
    <property type="entry name" value="dUTPase-like"/>
</dbReference>
<comment type="catalytic activity">
    <reaction evidence="5">
        <text>dUTP + H2O = dUMP + diphosphate + H(+)</text>
        <dbReference type="Rhea" id="RHEA:10248"/>
        <dbReference type="ChEBI" id="CHEBI:15377"/>
        <dbReference type="ChEBI" id="CHEBI:15378"/>
        <dbReference type="ChEBI" id="CHEBI:33019"/>
        <dbReference type="ChEBI" id="CHEBI:61555"/>
        <dbReference type="ChEBI" id="CHEBI:246422"/>
        <dbReference type="EC" id="3.6.1.23"/>
    </reaction>
</comment>
<evidence type="ECO:0000256" key="4">
    <source>
        <dbReference type="ARBA" id="ARBA00023080"/>
    </source>
</evidence>
<evidence type="ECO:0000256" key="1">
    <source>
        <dbReference type="ARBA" id="ARBA00006581"/>
    </source>
</evidence>
<keyword evidence="4" id="KW-0546">Nucleotide metabolism</keyword>
<dbReference type="AlphaFoldDB" id="A0A928TVY6"/>
<keyword evidence="3" id="KW-0378">Hydrolase</keyword>
<dbReference type="Pfam" id="PF00692">
    <property type="entry name" value="dUTPase"/>
    <property type="match status" value="1"/>
</dbReference>
<dbReference type="InterPro" id="IPR036157">
    <property type="entry name" value="dUTPase-like_sf"/>
</dbReference>
<evidence type="ECO:0000256" key="5">
    <source>
        <dbReference type="ARBA" id="ARBA00047686"/>
    </source>
</evidence>
<dbReference type="PANTHER" id="PTHR11241">
    <property type="entry name" value="DEOXYURIDINE 5'-TRIPHOSPHATE NUCLEOTIDOHYDROLASE"/>
    <property type="match status" value="1"/>
</dbReference>
<dbReference type="PANTHER" id="PTHR11241:SF0">
    <property type="entry name" value="DEOXYURIDINE 5'-TRIPHOSPHATE NUCLEOTIDOHYDROLASE"/>
    <property type="match status" value="1"/>
</dbReference>
<dbReference type="CDD" id="cd07557">
    <property type="entry name" value="trimeric_dUTPase"/>
    <property type="match status" value="1"/>
</dbReference>
<comment type="caution">
    <text evidence="7">The sequence shown here is derived from an EMBL/GenBank/DDBJ whole genome shotgun (WGS) entry which is preliminary data.</text>
</comment>
<protein>
    <recommendedName>
        <fullName evidence="2">dUTP diphosphatase</fullName>
        <ecNumber evidence="2">3.6.1.23</ecNumber>
    </recommendedName>
</protein>
<dbReference type="GO" id="GO:0000287">
    <property type="term" value="F:magnesium ion binding"/>
    <property type="evidence" value="ECO:0007669"/>
    <property type="project" value="InterPro"/>
</dbReference>
<dbReference type="EC" id="3.6.1.23" evidence="2"/>
<reference evidence="7" key="1">
    <citation type="submission" date="2020-05" db="EMBL/GenBank/DDBJ databases">
        <title>High-Quality Genomes of Partial-Nitritation/Anammox System by Hierarchical Clustering Based Hybrid Assembly.</title>
        <authorList>
            <person name="Liu L."/>
            <person name="Wang Y."/>
            <person name="Che Y."/>
            <person name="Chen Y."/>
            <person name="Xia Y."/>
            <person name="Luo R."/>
            <person name="Cheng S.H."/>
            <person name="Zheng C."/>
            <person name="Zhang T."/>
        </authorList>
    </citation>
    <scope>NUCLEOTIDE SEQUENCE</scope>
    <source>
        <strain evidence="7">H1_PAT1</strain>
    </source>
</reference>
<organism evidence="7 8">
    <name type="scientific">candidate division WWE3 bacterium</name>
    <dbReference type="NCBI Taxonomy" id="2053526"/>
    <lineage>
        <taxon>Bacteria</taxon>
        <taxon>Katanobacteria</taxon>
    </lineage>
</organism>
<dbReference type="GO" id="GO:0006226">
    <property type="term" value="P:dUMP biosynthetic process"/>
    <property type="evidence" value="ECO:0007669"/>
    <property type="project" value="InterPro"/>
</dbReference>
<sequence length="144" mass="15432">MDVRITKIDPRAVIPAYQTDGAAAFDLTIIEDAVIPSRGTAFLRTGLVFGIPEDHVLLIMARSSLFKKFGLTLANQVGVLDADYCGPEDECHIYLFNPQDTDVKVLAGSRLAQGIVLPRPRVTFVEGTAAERSRGGFGSTGGHG</sequence>
<dbReference type="InterPro" id="IPR033704">
    <property type="entry name" value="dUTPase_trimeric"/>
</dbReference>
<dbReference type="Proteomes" id="UP000710385">
    <property type="component" value="Unassembled WGS sequence"/>
</dbReference>
<evidence type="ECO:0000313" key="8">
    <source>
        <dbReference type="Proteomes" id="UP000710385"/>
    </source>
</evidence>
<evidence type="ECO:0000313" key="7">
    <source>
        <dbReference type="EMBL" id="MBE7525395.1"/>
    </source>
</evidence>
<accession>A0A928TVY6</accession>
<evidence type="ECO:0000259" key="6">
    <source>
        <dbReference type="Pfam" id="PF00692"/>
    </source>
</evidence>
<dbReference type="SUPFAM" id="SSF51283">
    <property type="entry name" value="dUTPase-like"/>
    <property type="match status" value="1"/>
</dbReference>
<dbReference type="Gene3D" id="2.70.40.10">
    <property type="match status" value="1"/>
</dbReference>